<dbReference type="AlphaFoldDB" id="A0A195BKD1"/>
<name>A0A195BKD1_9HYME</name>
<dbReference type="STRING" id="520822.A0A195BKD1"/>
<protein>
    <submittedName>
        <fullName evidence="3">Dynein heavy chain 12, axonemal</fullName>
    </submittedName>
</protein>
<dbReference type="InterPro" id="IPR026983">
    <property type="entry name" value="DHC"/>
</dbReference>
<sequence>MLFLFLLETKVNIRKIICCRFVVSIETNLRKSAHIIASYYNGIVQSFSQRRYIQDVPMSALIRFFKCATTLLGLQIITRTTDTIKHLLNILDDQTTIPLLKLDLKCESNDLFMKWRRLEERMIEIDITRNDYTMFTSPPAWYLNEVHQQLNVILQKSFRSLSNYLEELRLQFSYVFYETDQIYCDAIPPEKELSFDEYVAKVEDFNQLIRVINGMVLRRLHDAHSVTQDIFPQGYGSLQVGGEKMQPNNEYLMTIILRQTTAKSNLIAYANKQRELVIDNLVTQHWNYNLEICATFEMMKERVLNIPQTTKELIELGQYMLTATSTMMIDLQDKIILSVRMMSSLFGMTTLGKHHIELNNTTIQWLRRIKPIIERSSALYEQMKFELEEKLQEEVIILNTCVEEMFPRLIIMNDMDDIKHIKEYIEDIRKIVKQLERMEQKAKWINAEEALFQFPLTLYPRIMELRQHISPFYALIYRGYQWQRDRRIWLDGPFEYLDVQHIENKLNQYLIDFTKINKLYKTRIKMQLAINYPYSFTGLVDDPDPLQQPAPLKLCHQLIEDVEWFKQYIPLLSVFCDSTMQQIYWDNMSVIAGYDVTPDAGTTLRKIISLNLMDLEK</sequence>
<proteinExistence type="predicted"/>
<keyword evidence="1" id="KW-0175">Coiled coil</keyword>
<dbReference type="PANTHER" id="PTHR22878:SF70">
    <property type="entry name" value="DYNEIN HEAVY CHAIN 2, AXONEMAL"/>
    <property type="match status" value="1"/>
</dbReference>
<evidence type="ECO:0000313" key="3">
    <source>
        <dbReference type="EMBL" id="KYM85796.1"/>
    </source>
</evidence>
<dbReference type="Pfam" id="PF08393">
    <property type="entry name" value="DHC_N2"/>
    <property type="match status" value="1"/>
</dbReference>
<accession>A0A195BKD1</accession>
<dbReference type="Proteomes" id="UP000078540">
    <property type="component" value="Unassembled WGS sequence"/>
</dbReference>
<dbReference type="InterPro" id="IPR013602">
    <property type="entry name" value="Dynein_heavy_linker"/>
</dbReference>
<dbReference type="PANTHER" id="PTHR22878">
    <property type="entry name" value="DYNEIN HEAVY CHAIN 6, AXONEMAL-LIKE-RELATED"/>
    <property type="match status" value="1"/>
</dbReference>
<dbReference type="GO" id="GO:0030286">
    <property type="term" value="C:dynein complex"/>
    <property type="evidence" value="ECO:0007669"/>
    <property type="project" value="InterPro"/>
</dbReference>
<organism evidence="3 4">
    <name type="scientific">Atta colombica</name>
    <dbReference type="NCBI Taxonomy" id="520822"/>
    <lineage>
        <taxon>Eukaryota</taxon>
        <taxon>Metazoa</taxon>
        <taxon>Ecdysozoa</taxon>
        <taxon>Arthropoda</taxon>
        <taxon>Hexapoda</taxon>
        <taxon>Insecta</taxon>
        <taxon>Pterygota</taxon>
        <taxon>Neoptera</taxon>
        <taxon>Endopterygota</taxon>
        <taxon>Hymenoptera</taxon>
        <taxon>Apocrita</taxon>
        <taxon>Aculeata</taxon>
        <taxon>Formicoidea</taxon>
        <taxon>Formicidae</taxon>
        <taxon>Myrmicinae</taxon>
        <taxon>Atta</taxon>
    </lineage>
</organism>
<dbReference type="EMBL" id="KQ976449">
    <property type="protein sequence ID" value="KYM85796.1"/>
    <property type="molecule type" value="Genomic_DNA"/>
</dbReference>
<reference evidence="3 4" key="1">
    <citation type="submission" date="2015-09" db="EMBL/GenBank/DDBJ databases">
        <title>Atta colombica WGS genome.</title>
        <authorList>
            <person name="Nygaard S."/>
            <person name="Hu H."/>
            <person name="Boomsma J."/>
            <person name="Zhang G."/>
        </authorList>
    </citation>
    <scope>NUCLEOTIDE SEQUENCE [LARGE SCALE GENOMIC DNA]</scope>
    <source>
        <strain evidence="3">Treedump-2</strain>
        <tissue evidence="3">Whole body</tissue>
    </source>
</reference>
<keyword evidence="4" id="KW-1185">Reference proteome</keyword>
<dbReference type="GO" id="GO:0051959">
    <property type="term" value="F:dynein light intermediate chain binding"/>
    <property type="evidence" value="ECO:0007669"/>
    <property type="project" value="InterPro"/>
</dbReference>
<feature type="domain" description="Dynein heavy chain linker" evidence="2">
    <location>
        <begin position="464"/>
        <end position="615"/>
    </location>
</feature>
<dbReference type="GO" id="GO:0007018">
    <property type="term" value="P:microtubule-based movement"/>
    <property type="evidence" value="ECO:0007669"/>
    <property type="project" value="InterPro"/>
</dbReference>
<feature type="coiled-coil region" evidence="1">
    <location>
        <begin position="421"/>
        <end position="448"/>
    </location>
</feature>
<evidence type="ECO:0000256" key="1">
    <source>
        <dbReference type="SAM" id="Coils"/>
    </source>
</evidence>
<evidence type="ECO:0000313" key="4">
    <source>
        <dbReference type="Proteomes" id="UP000078540"/>
    </source>
</evidence>
<evidence type="ECO:0000259" key="2">
    <source>
        <dbReference type="Pfam" id="PF08393"/>
    </source>
</evidence>
<gene>
    <name evidence="3" type="ORF">ALC53_04380</name>
</gene>
<dbReference type="GO" id="GO:0045505">
    <property type="term" value="F:dynein intermediate chain binding"/>
    <property type="evidence" value="ECO:0007669"/>
    <property type="project" value="InterPro"/>
</dbReference>